<proteinExistence type="predicted"/>
<comment type="caution">
    <text evidence="5">The sequence shown here is derived from an EMBL/GenBank/DDBJ whole genome shotgun (WGS) entry which is preliminary data.</text>
</comment>
<reference evidence="5" key="1">
    <citation type="submission" date="2021-05" db="EMBL/GenBank/DDBJ databases">
        <title>A free-living protist that lacks canonical eukaryotic 1 DNA replication and segregation systems.</title>
        <authorList>
            <person name="Salas-Leiva D.E."/>
            <person name="Tromer E.C."/>
            <person name="Curtis B.A."/>
            <person name="Jerlstrom-Hultqvist J."/>
            <person name="Kolisko M."/>
            <person name="Yi Z."/>
            <person name="Salas-Leiva J.S."/>
            <person name="Gallot-Lavallee L."/>
            <person name="Kops G.J.P.L."/>
            <person name="Archibald J.M."/>
            <person name="Simpson A.G.B."/>
            <person name="Roger A.J."/>
        </authorList>
    </citation>
    <scope>NUCLEOTIDE SEQUENCE</scope>
    <source>
        <strain evidence="5">BICM</strain>
    </source>
</reference>
<evidence type="ECO:0000313" key="6">
    <source>
        <dbReference type="Proteomes" id="UP000717585"/>
    </source>
</evidence>
<sequence length="363" mass="38579">MAWTKVAMMGKTPLTLMILATASDDGTVKLWAVQHIASGGFEQTPSTPPSLVLVHTVQVTPTADAVTTVALADMVSENKKIRIIAGTAGGVVALLSCTIDANPSAISGFSAFLEPHGTVHAHAGIVSSVSFVGCLDLAMSSGHDGTIRTWATLAGRGPNAKRELVERAEVICPRRCPPVSSMLVPHNGLTMLVSTMDRPATLRLFNRANMRKGDDSSRPQDIPAQGMAVWRQLPRRMYTGHVMDVFPCRAVACGIGDLKLIAVGTDDGHVVFYSASQGAPTTPVKTLTVVDPESLTQTERAEAEKASDRAGALMMTAVTSLDMIEADRMVVNRPLKRLVLAVANPRLVNGCGQALLYFIQKAE</sequence>
<keyword evidence="4" id="KW-0732">Signal</keyword>
<feature type="signal peptide" evidence="4">
    <location>
        <begin position="1"/>
        <end position="22"/>
    </location>
</feature>
<evidence type="ECO:0000256" key="4">
    <source>
        <dbReference type="SAM" id="SignalP"/>
    </source>
</evidence>
<dbReference type="PANTHER" id="PTHR22847:SF637">
    <property type="entry name" value="WD REPEAT DOMAIN 5B"/>
    <property type="match status" value="1"/>
</dbReference>
<protein>
    <submittedName>
        <fullName evidence="5">WD domain G-beta repeat</fullName>
    </submittedName>
</protein>
<keyword evidence="6" id="KW-1185">Reference proteome</keyword>
<organism evidence="5 6">
    <name type="scientific">Carpediemonas membranifera</name>
    <dbReference type="NCBI Taxonomy" id="201153"/>
    <lineage>
        <taxon>Eukaryota</taxon>
        <taxon>Metamonada</taxon>
        <taxon>Carpediemonas-like organisms</taxon>
        <taxon>Carpediemonas</taxon>
    </lineage>
</organism>
<dbReference type="SUPFAM" id="SSF50978">
    <property type="entry name" value="WD40 repeat-like"/>
    <property type="match status" value="1"/>
</dbReference>
<dbReference type="PANTHER" id="PTHR22847">
    <property type="entry name" value="WD40 REPEAT PROTEIN"/>
    <property type="match status" value="1"/>
</dbReference>
<keyword evidence="2" id="KW-0677">Repeat</keyword>
<dbReference type="GO" id="GO:0042393">
    <property type="term" value="F:histone binding"/>
    <property type="evidence" value="ECO:0007669"/>
    <property type="project" value="TreeGrafter"/>
</dbReference>
<dbReference type="Gene3D" id="2.130.10.10">
    <property type="entry name" value="YVTN repeat-like/Quinoprotein amine dehydrogenase"/>
    <property type="match status" value="1"/>
</dbReference>
<evidence type="ECO:0000256" key="1">
    <source>
        <dbReference type="ARBA" id="ARBA00022574"/>
    </source>
</evidence>
<feature type="repeat" description="WD" evidence="3">
    <location>
        <begin position="119"/>
        <end position="150"/>
    </location>
</feature>
<dbReference type="InterPro" id="IPR036322">
    <property type="entry name" value="WD40_repeat_dom_sf"/>
</dbReference>
<feature type="chain" id="PRO_5035184577" evidence="4">
    <location>
        <begin position="23"/>
        <end position="363"/>
    </location>
</feature>
<dbReference type="InterPro" id="IPR001680">
    <property type="entry name" value="WD40_rpt"/>
</dbReference>
<keyword evidence="1 3" id="KW-0853">WD repeat</keyword>
<dbReference type="EMBL" id="JAHDYR010000025">
    <property type="protein sequence ID" value="KAG9393223.1"/>
    <property type="molecule type" value="Genomic_DNA"/>
</dbReference>
<evidence type="ECO:0000313" key="5">
    <source>
        <dbReference type="EMBL" id="KAG9393223.1"/>
    </source>
</evidence>
<accession>A0A8J6ASV2</accession>
<dbReference type="SMART" id="SM00320">
    <property type="entry name" value="WD40"/>
    <property type="match status" value="2"/>
</dbReference>
<dbReference type="Proteomes" id="UP000717585">
    <property type="component" value="Unassembled WGS sequence"/>
</dbReference>
<dbReference type="InterPro" id="IPR015943">
    <property type="entry name" value="WD40/YVTN_repeat-like_dom_sf"/>
</dbReference>
<dbReference type="PROSITE" id="PS50082">
    <property type="entry name" value="WD_REPEATS_2"/>
    <property type="match status" value="1"/>
</dbReference>
<gene>
    <name evidence="5" type="ORF">J8273_3356</name>
</gene>
<name>A0A8J6ASV2_9EUKA</name>
<evidence type="ECO:0000256" key="3">
    <source>
        <dbReference type="PROSITE-ProRule" id="PRU00221"/>
    </source>
</evidence>
<dbReference type="Pfam" id="PF00400">
    <property type="entry name" value="WD40"/>
    <property type="match status" value="2"/>
</dbReference>
<dbReference type="AlphaFoldDB" id="A0A8J6ASV2"/>
<evidence type="ECO:0000256" key="2">
    <source>
        <dbReference type="ARBA" id="ARBA00022737"/>
    </source>
</evidence>
<dbReference type="GO" id="GO:0048188">
    <property type="term" value="C:Set1C/COMPASS complex"/>
    <property type="evidence" value="ECO:0007669"/>
    <property type="project" value="TreeGrafter"/>
</dbReference>